<dbReference type="Proteomes" id="UP000230423">
    <property type="component" value="Unassembled WGS sequence"/>
</dbReference>
<reference evidence="2 3" key="1">
    <citation type="submission" date="2015-09" db="EMBL/GenBank/DDBJ databases">
        <title>Draft genome of the parasitic nematode Teladorsagia circumcincta isolate WARC Sus (inbred).</title>
        <authorList>
            <person name="Mitreva M."/>
        </authorList>
    </citation>
    <scope>NUCLEOTIDE SEQUENCE [LARGE SCALE GENOMIC DNA]</scope>
    <source>
        <strain evidence="2 3">S</strain>
    </source>
</reference>
<gene>
    <name evidence="2" type="ORF">TELCIR_12030</name>
</gene>
<dbReference type="SUPFAM" id="SSF53300">
    <property type="entry name" value="vWA-like"/>
    <property type="match status" value="1"/>
</dbReference>
<evidence type="ECO:0000259" key="1">
    <source>
        <dbReference type="Pfam" id="PF00092"/>
    </source>
</evidence>
<dbReference type="AlphaFoldDB" id="A0A2G9U976"/>
<organism evidence="2 3">
    <name type="scientific">Teladorsagia circumcincta</name>
    <name type="common">Brown stomach worm</name>
    <name type="synonym">Ostertagia circumcincta</name>
    <dbReference type="NCBI Taxonomy" id="45464"/>
    <lineage>
        <taxon>Eukaryota</taxon>
        <taxon>Metazoa</taxon>
        <taxon>Ecdysozoa</taxon>
        <taxon>Nematoda</taxon>
        <taxon>Chromadorea</taxon>
        <taxon>Rhabditida</taxon>
        <taxon>Rhabditina</taxon>
        <taxon>Rhabditomorpha</taxon>
        <taxon>Strongyloidea</taxon>
        <taxon>Trichostrongylidae</taxon>
        <taxon>Teladorsagia</taxon>
    </lineage>
</organism>
<proteinExistence type="predicted"/>
<feature type="domain" description="VWFA" evidence="1">
    <location>
        <begin position="7"/>
        <end position="85"/>
    </location>
</feature>
<dbReference type="Pfam" id="PF00092">
    <property type="entry name" value="VWA"/>
    <property type="match status" value="1"/>
</dbReference>
<dbReference type="InterPro" id="IPR002035">
    <property type="entry name" value="VWF_A"/>
</dbReference>
<evidence type="ECO:0000313" key="3">
    <source>
        <dbReference type="Proteomes" id="UP000230423"/>
    </source>
</evidence>
<protein>
    <recommendedName>
        <fullName evidence="1">VWFA domain-containing protein</fullName>
    </recommendedName>
</protein>
<dbReference type="InterPro" id="IPR036465">
    <property type="entry name" value="vWFA_dom_sf"/>
</dbReference>
<feature type="non-terminal residue" evidence="2">
    <location>
        <position position="1"/>
    </location>
</feature>
<dbReference type="Gene3D" id="3.40.50.410">
    <property type="entry name" value="von Willebrand factor, type A domain"/>
    <property type="match status" value="1"/>
</dbReference>
<keyword evidence="3" id="KW-1185">Reference proteome</keyword>
<dbReference type="EMBL" id="KZ348384">
    <property type="protein sequence ID" value="PIO66262.1"/>
    <property type="molecule type" value="Genomic_DNA"/>
</dbReference>
<sequence>GSIGSPSQGNTGIGQAFDLADNIIRRESTSEKSVIILSDGYDNCSDGQHYGIARRWRSSGVKIMYVVVGAEVNRDDILNVAGDIQNTKKVDKMVLFKNVQ</sequence>
<name>A0A2G9U976_TELCI</name>
<evidence type="ECO:0000313" key="2">
    <source>
        <dbReference type="EMBL" id="PIO66262.1"/>
    </source>
</evidence>
<accession>A0A2G9U976</accession>